<dbReference type="InterPro" id="IPR043472">
    <property type="entry name" value="Macro_dom-like"/>
</dbReference>
<evidence type="ECO:0000313" key="2">
    <source>
        <dbReference type="EMBL" id="KAF0739899.1"/>
    </source>
</evidence>
<dbReference type="Pfam" id="PF01661">
    <property type="entry name" value="Macro"/>
    <property type="match status" value="1"/>
</dbReference>
<dbReference type="VEuPathDB" id="FungiDB:AeMF1_016529"/>
<sequence>MSDPKKPRADLIKNGPCFRTTEIWLILLPLCDLETTLNLALVIFSDPSLWDVARRQSLWEDLIETHFHQKRYFPPGAPLPVSSSVPNFQGSKKFQPSAAFVEFCETTGERSLFDNVQILQGDIGSIKDINNVPVDCLIFPTNYTLRNAGSGAAVAVFHRAGPDLDDHVKALNYHGKESDAVVTPGFNAGVKHLVHCVGPSPHTMGSFPLLYQTYLNAFGQALRNKSRCVAIASIATGTLGFPLGAATNLAIRALRDFIKTHRWNATVAFVCFDGTVAEAMRTAKNEVLHEFNFHSFQAMALV</sequence>
<gene>
    <name evidence="2" type="ORF">Ae201684_004558</name>
</gene>
<dbReference type="PROSITE" id="PS51154">
    <property type="entry name" value="MACRO"/>
    <property type="match status" value="1"/>
</dbReference>
<dbReference type="Proteomes" id="UP000481153">
    <property type="component" value="Unassembled WGS sequence"/>
</dbReference>
<accession>A0A6G0XI59</accession>
<keyword evidence="3" id="KW-1185">Reference proteome</keyword>
<dbReference type="EMBL" id="VJMJ01000057">
    <property type="protein sequence ID" value="KAF0739899.1"/>
    <property type="molecule type" value="Genomic_DNA"/>
</dbReference>
<protein>
    <recommendedName>
        <fullName evidence="1">Macro domain-containing protein</fullName>
    </recommendedName>
</protein>
<dbReference type="AlphaFoldDB" id="A0A6G0XI59"/>
<dbReference type="SMART" id="SM00506">
    <property type="entry name" value="A1pp"/>
    <property type="match status" value="1"/>
</dbReference>
<evidence type="ECO:0000313" key="3">
    <source>
        <dbReference type="Proteomes" id="UP000481153"/>
    </source>
</evidence>
<dbReference type="PANTHER" id="PTHR11106">
    <property type="entry name" value="GANGLIOSIDE INDUCED DIFFERENTIATION ASSOCIATED PROTEIN 2-RELATED"/>
    <property type="match status" value="1"/>
</dbReference>
<comment type="caution">
    <text evidence="2">The sequence shown here is derived from an EMBL/GenBank/DDBJ whole genome shotgun (WGS) entry which is preliminary data.</text>
</comment>
<dbReference type="PANTHER" id="PTHR11106:SF27">
    <property type="entry name" value="MACRO DOMAIN-CONTAINING PROTEIN"/>
    <property type="match status" value="1"/>
</dbReference>
<reference evidence="2 3" key="1">
    <citation type="submission" date="2019-07" db="EMBL/GenBank/DDBJ databases">
        <title>Genomics analysis of Aphanomyces spp. identifies a new class of oomycete effector associated with host adaptation.</title>
        <authorList>
            <person name="Gaulin E."/>
        </authorList>
    </citation>
    <scope>NUCLEOTIDE SEQUENCE [LARGE SCALE GENOMIC DNA]</scope>
    <source>
        <strain evidence="2 3">ATCC 201684</strain>
    </source>
</reference>
<feature type="domain" description="Macro" evidence="1">
    <location>
        <begin position="103"/>
        <end position="288"/>
    </location>
</feature>
<organism evidence="2 3">
    <name type="scientific">Aphanomyces euteiches</name>
    <dbReference type="NCBI Taxonomy" id="100861"/>
    <lineage>
        <taxon>Eukaryota</taxon>
        <taxon>Sar</taxon>
        <taxon>Stramenopiles</taxon>
        <taxon>Oomycota</taxon>
        <taxon>Saprolegniomycetes</taxon>
        <taxon>Saprolegniales</taxon>
        <taxon>Verrucalvaceae</taxon>
        <taxon>Aphanomyces</taxon>
    </lineage>
</organism>
<proteinExistence type="predicted"/>
<dbReference type="Gene3D" id="3.40.220.10">
    <property type="entry name" value="Leucine Aminopeptidase, subunit E, domain 1"/>
    <property type="match status" value="1"/>
</dbReference>
<dbReference type="InterPro" id="IPR002589">
    <property type="entry name" value="Macro_dom"/>
</dbReference>
<dbReference type="SUPFAM" id="SSF52949">
    <property type="entry name" value="Macro domain-like"/>
    <property type="match status" value="1"/>
</dbReference>
<evidence type="ECO:0000259" key="1">
    <source>
        <dbReference type="PROSITE" id="PS51154"/>
    </source>
</evidence>
<name>A0A6G0XI59_9STRA</name>